<feature type="domain" description="GH10" evidence="10">
    <location>
        <begin position="73"/>
        <end position="375"/>
    </location>
</feature>
<protein>
    <recommendedName>
        <fullName evidence="9">Beta-xylanase</fullName>
        <ecNumber evidence="9">3.2.1.8</ecNumber>
    </recommendedName>
</protein>
<dbReference type="EMBL" id="BJYY01000020">
    <property type="protein sequence ID" value="GEO35457.1"/>
    <property type="molecule type" value="Genomic_DNA"/>
</dbReference>
<evidence type="ECO:0000313" key="11">
    <source>
        <dbReference type="EMBL" id="GEO35457.1"/>
    </source>
</evidence>
<dbReference type="InterPro" id="IPR017853">
    <property type="entry name" value="GH"/>
</dbReference>
<organism evidence="11 12">
    <name type="scientific">Cellulomonas aerilata</name>
    <dbReference type="NCBI Taxonomy" id="515326"/>
    <lineage>
        <taxon>Bacteria</taxon>
        <taxon>Bacillati</taxon>
        <taxon>Actinomycetota</taxon>
        <taxon>Actinomycetes</taxon>
        <taxon>Micrococcales</taxon>
        <taxon>Cellulomonadaceae</taxon>
        <taxon>Cellulomonas</taxon>
    </lineage>
</organism>
<dbReference type="Gene3D" id="3.20.20.80">
    <property type="entry name" value="Glycosidases"/>
    <property type="match status" value="1"/>
</dbReference>
<gene>
    <name evidence="11" type="ORF">CAE01nite_31820</name>
</gene>
<dbReference type="PRINTS" id="PR00134">
    <property type="entry name" value="GLHYDRLASE10"/>
</dbReference>
<evidence type="ECO:0000256" key="6">
    <source>
        <dbReference type="ARBA" id="ARBA00023277"/>
    </source>
</evidence>
<dbReference type="SUPFAM" id="SSF51445">
    <property type="entry name" value="(Trans)glycosidases"/>
    <property type="match status" value="1"/>
</dbReference>
<dbReference type="InterPro" id="IPR044846">
    <property type="entry name" value="GH10"/>
</dbReference>
<reference evidence="11 12" key="1">
    <citation type="submission" date="2019-07" db="EMBL/GenBank/DDBJ databases">
        <title>Whole genome shotgun sequence of Cellulomonas aerilata NBRC 106308.</title>
        <authorList>
            <person name="Hosoyama A."/>
            <person name="Uohara A."/>
            <person name="Ohji S."/>
            <person name="Ichikawa N."/>
        </authorList>
    </citation>
    <scope>NUCLEOTIDE SEQUENCE [LARGE SCALE GENOMIC DNA]</scope>
    <source>
        <strain evidence="11 12">NBRC 106308</strain>
    </source>
</reference>
<evidence type="ECO:0000256" key="2">
    <source>
        <dbReference type="ARBA" id="ARBA00007495"/>
    </source>
</evidence>
<comment type="similarity">
    <text evidence="2 9">Belongs to the glycosyl hydrolase 10 (cellulase F) family.</text>
</comment>
<evidence type="ECO:0000256" key="9">
    <source>
        <dbReference type="RuleBase" id="RU361174"/>
    </source>
</evidence>
<dbReference type="PANTHER" id="PTHR31490">
    <property type="entry name" value="GLYCOSYL HYDROLASE"/>
    <property type="match status" value="1"/>
</dbReference>
<keyword evidence="7 9" id="KW-0326">Glycosidase</keyword>
<keyword evidence="8 9" id="KW-0624">Polysaccharide degradation</keyword>
<dbReference type="Proteomes" id="UP000321181">
    <property type="component" value="Unassembled WGS sequence"/>
</dbReference>
<evidence type="ECO:0000256" key="1">
    <source>
        <dbReference type="ARBA" id="ARBA00000681"/>
    </source>
</evidence>
<sequence length="430" mass="47216">MTPTYRSPSPDPTMAHRTADATLVVRGADGSPLAGAEVVVEQTRHAIAFGNIGFDFIGYANGEVEATPDSPFGGAGPELGETLSKLYFDLFNTATLPFYWGGFEPVRGKPDTARVLRTAQWLVENGVQVKGHPLVWHTVTADWLRDLPTDEVEAAQRDRIRREVTDFAGVVDTWDAINEVVIMPVFTNEERMNGITRLCLEKGRIATIRMAFEEARAANPDATLLLNDFDMSTAYECLIEGVLEAGIQVDALGLQSHMHQGYWGEEKTLRVLERFSRYGLPIHLTESTLLSGHLMPPEIKDLNDYQIPSWPSTPEGEARQAEEMVRHYRTLVSHPSVQAITYWGLSDEGAWLGAPVGFVRADGTPKPSYDALHGLVKGEWWLAPTTVRTDDEGRVPVRGFLGDYRVTAGATSASFTLDTAGAVSAEVTLG</sequence>
<dbReference type="SMART" id="SM00633">
    <property type="entry name" value="Glyco_10"/>
    <property type="match status" value="1"/>
</dbReference>
<evidence type="ECO:0000256" key="8">
    <source>
        <dbReference type="ARBA" id="ARBA00023326"/>
    </source>
</evidence>
<evidence type="ECO:0000256" key="3">
    <source>
        <dbReference type="ARBA" id="ARBA00022651"/>
    </source>
</evidence>
<comment type="caution">
    <text evidence="11">The sequence shown here is derived from an EMBL/GenBank/DDBJ whole genome shotgun (WGS) entry which is preliminary data.</text>
</comment>
<keyword evidence="3 11" id="KW-0858">Xylan degradation</keyword>
<dbReference type="GO" id="GO:0031176">
    <property type="term" value="F:endo-1,4-beta-xylanase activity"/>
    <property type="evidence" value="ECO:0007669"/>
    <property type="project" value="UniProtKB-EC"/>
</dbReference>
<dbReference type="EC" id="3.2.1.8" evidence="9"/>
<keyword evidence="5 9" id="KW-0378">Hydrolase</keyword>
<dbReference type="GO" id="GO:0045493">
    <property type="term" value="P:xylan catabolic process"/>
    <property type="evidence" value="ECO:0007669"/>
    <property type="project" value="UniProtKB-KW"/>
</dbReference>
<evidence type="ECO:0000259" key="10">
    <source>
        <dbReference type="PROSITE" id="PS51760"/>
    </source>
</evidence>
<keyword evidence="4" id="KW-0732">Signal</keyword>
<evidence type="ECO:0000256" key="7">
    <source>
        <dbReference type="ARBA" id="ARBA00023295"/>
    </source>
</evidence>
<dbReference type="PANTHER" id="PTHR31490:SF88">
    <property type="entry name" value="BETA-XYLANASE"/>
    <property type="match status" value="1"/>
</dbReference>
<evidence type="ECO:0000256" key="4">
    <source>
        <dbReference type="ARBA" id="ARBA00022729"/>
    </source>
</evidence>
<comment type="catalytic activity">
    <reaction evidence="1 9">
        <text>Endohydrolysis of (1-&gt;4)-beta-D-xylosidic linkages in xylans.</text>
        <dbReference type="EC" id="3.2.1.8"/>
    </reaction>
</comment>
<dbReference type="Pfam" id="PF00331">
    <property type="entry name" value="Glyco_hydro_10"/>
    <property type="match status" value="1"/>
</dbReference>
<evidence type="ECO:0000313" key="12">
    <source>
        <dbReference type="Proteomes" id="UP000321181"/>
    </source>
</evidence>
<keyword evidence="12" id="KW-1185">Reference proteome</keyword>
<name>A0A512DG48_9CELL</name>
<keyword evidence="6 9" id="KW-0119">Carbohydrate metabolism</keyword>
<dbReference type="PROSITE" id="PS51760">
    <property type="entry name" value="GH10_2"/>
    <property type="match status" value="1"/>
</dbReference>
<dbReference type="RefSeq" id="WP_222595957.1">
    <property type="nucleotide sequence ID" value="NZ_BAAARM010000005.1"/>
</dbReference>
<dbReference type="AlphaFoldDB" id="A0A512DG48"/>
<dbReference type="InterPro" id="IPR001000">
    <property type="entry name" value="GH10_dom"/>
</dbReference>
<evidence type="ECO:0000256" key="5">
    <source>
        <dbReference type="ARBA" id="ARBA00022801"/>
    </source>
</evidence>
<proteinExistence type="inferred from homology"/>
<accession>A0A512DG48</accession>